<dbReference type="InterPro" id="IPR013320">
    <property type="entry name" value="ConA-like_dom_sf"/>
</dbReference>
<evidence type="ECO:0000259" key="2">
    <source>
        <dbReference type="PROSITE" id="PS51762"/>
    </source>
</evidence>
<dbReference type="PROSITE" id="PS51257">
    <property type="entry name" value="PROKAR_LIPOPROTEIN"/>
    <property type="match status" value="1"/>
</dbReference>
<keyword evidence="4" id="KW-1185">Reference proteome</keyword>
<organism evidence="3 4">
    <name type="scientific">Bowmanella denitrificans</name>
    <dbReference type="NCBI Taxonomy" id="366582"/>
    <lineage>
        <taxon>Bacteria</taxon>
        <taxon>Pseudomonadati</taxon>
        <taxon>Pseudomonadota</taxon>
        <taxon>Gammaproteobacteria</taxon>
        <taxon>Alteromonadales</taxon>
        <taxon>Alteromonadaceae</taxon>
        <taxon>Bowmanella</taxon>
    </lineage>
</organism>
<dbReference type="PROSITE" id="PS51762">
    <property type="entry name" value="GH16_2"/>
    <property type="match status" value="1"/>
</dbReference>
<name>A0ABP3H5M3_9ALTE</name>
<reference evidence="4" key="1">
    <citation type="journal article" date="2019" name="Int. J. Syst. Evol. Microbiol.">
        <title>The Global Catalogue of Microorganisms (GCM) 10K type strain sequencing project: providing services to taxonomists for standard genome sequencing and annotation.</title>
        <authorList>
            <consortium name="The Broad Institute Genomics Platform"/>
            <consortium name="The Broad Institute Genome Sequencing Center for Infectious Disease"/>
            <person name="Wu L."/>
            <person name="Ma J."/>
        </authorList>
    </citation>
    <scope>NUCLEOTIDE SEQUENCE [LARGE SCALE GENOMIC DNA]</scope>
    <source>
        <strain evidence="4">JCM 13378</strain>
    </source>
</reference>
<gene>
    <name evidence="3" type="ORF">GCM10009092_27170</name>
</gene>
<dbReference type="InterPro" id="IPR000757">
    <property type="entry name" value="Beta-glucanase-like"/>
</dbReference>
<feature type="domain" description="GH16" evidence="2">
    <location>
        <begin position="28"/>
        <end position="283"/>
    </location>
</feature>
<evidence type="ECO:0000256" key="1">
    <source>
        <dbReference type="ARBA" id="ARBA00006865"/>
    </source>
</evidence>
<evidence type="ECO:0000313" key="3">
    <source>
        <dbReference type="EMBL" id="GAA0361412.1"/>
    </source>
</evidence>
<sequence>MNKSQQGLPLYLSVVLLVTACSQEQRQTSHSTDPVTKQVMFDDFAYPDLAAFYANGWKSRDETGHPGIKGANWSDEGISFHQAPTGAEHGILRMASQTAGQGENTRHTQICHARKYLQGTYAAKVFFRDEPTFGPDGDEVIQTFYAISPIEAPMDPDYSETDFEYLPNGGWGHNHDPAMWTTTWETFQLEPWTPVNENTRQGGSYAGWHTLLLQVEEDAVRYYVDGQLFSTHSAAVAPEVHMSMNFNLWFMPKGADGSQGPLESTELREYQQDIDWVYHSVDELLSQDDVEQRVAALRANQQYFIDTVTEQSPALPSPCGL</sequence>
<evidence type="ECO:0000313" key="4">
    <source>
        <dbReference type="Proteomes" id="UP001501757"/>
    </source>
</evidence>
<dbReference type="SUPFAM" id="SSF49899">
    <property type="entry name" value="Concanavalin A-like lectins/glucanases"/>
    <property type="match status" value="1"/>
</dbReference>
<accession>A0ABP3H5M3</accession>
<dbReference type="EMBL" id="BAAAEI010000015">
    <property type="protein sequence ID" value="GAA0361412.1"/>
    <property type="molecule type" value="Genomic_DNA"/>
</dbReference>
<dbReference type="Proteomes" id="UP001501757">
    <property type="component" value="Unassembled WGS sequence"/>
</dbReference>
<dbReference type="CDD" id="cd00413">
    <property type="entry name" value="Glyco_hydrolase_16"/>
    <property type="match status" value="1"/>
</dbReference>
<dbReference type="RefSeq" id="WP_343845614.1">
    <property type="nucleotide sequence ID" value="NZ_BAAAEI010000015.1"/>
</dbReference>
<protein>
    <recommendedName>
        <fullName evidence="2">GH16 domain-containing protein</fullName>
    </recommendedName>
</protein>
<dbReference type="Gene3D" id="2.60.120.200">
    <property type="match status" value="1"/>
</dbReference>
<comment type="caution">
    <text evidence="3">The sequence shown here is derived from an EMBL/GenBank/DDBJ whole genome shotgun (WGS) entry which is preliminary data.</text>
</comment>
<comment type="similarity">
    <text evidence="1">Belongs to the glycosyl hydrolase 16 family.</text>
</comment>
<proteinExistence type="inferred from homology"/>